<name>A0A4Y2GUN8_ARAVE</name>
<feature type="region of interest" description="Disordered" evidence="8">
    <location>
        <begin position="184"/>
        <end position="220"/>
    </location>
</feature>
<dbReference type="InterPro" id="IPR025719">
    <property type="entry name" value="MYRF_C2"/>
</dbReference>
<dbReference type="InterPro" id="IPR008967">
    <property type="entry name" value="p53-like_TF_DNA-bd_sf"/>
</dbReference>
<evidence type="ECO:0000256" key="6">
    <source>
        <dbReference type="ARBA" id="ARBA00023136"/>
    </source>
</evidence>
<evidence type="ECO:0000313" key="13">
    <source>
        <dbReference type="Proteomes" id="UP000499080"/>
    </source>
</evidence>
<dbReference type="Pfam" id="PF13887">
    <property type="entry name" value="MYRF_ICA"/>
    <property type="match status" value="1"/>
</dbReference>
<gene>
    <name evidence="12" type="primary">myrf</name>
    <name evidence="12" type="ORF">AVEN_104545_1</name>
</gene>
<accession>A0A4Y2GUN8</accession>
<keyword evidence="13" id="KW-1185">Reference proteome</keyword>
<dbReference type="GO" id="GO:0003700">
    <property type="term" value="F:DNA-binding transcription factor activity"/>
    <property type="evidence" value="ECO:0007669"/>
    <property type="project" value="UniProtKB-UniRule"/>
</dbReference>
<proteinExistence type="inferred from homology"/>
<evidence type="ECO:0000256" key="1">
    <source>
        <dbReference type="ARBA" id="ARBA00004167"/>
    </source>
</evidence>
<dbReference type="OrthoDB" id="27041at2759"/>
<comment type="subcellular location">
    <subcellularLocation>
        <location evidence="1">Membrane</location>
        <topology evidence="1">Single-pass membrane protein</topology>
    </subcellularLocation>
</comment>
<dbReference type="GO" id="GO:0043565">
    <property type="term" value="F:sequence-specific DNA binding"/>
    <property type="evidence" value="ECO:0007669"/>
    <property type="project" value="TreeGrafter"/>
</dbReference>
<evidence type="ECO:0000256" key="2">
    <source>
        <dbReference type="ARBA" id="ARBA00008221"/>
    </source>
</evidence>
<dbReference type="CDD" id="cd10144">
    <property type="entry name" value="Peptidase_S74_CIMCD"/>
    <property type="match status" value="1"/>
</dbReference>
<feature type="domain" description="NDT80" evidence="10">
    <location>
        <begin position="346"/>
        <end position="600"/>
    </location>
</feature>
<dbReference type="InterPro" id="IPR036397">
    <property type="entry name" value="RNaseH_sf"/>
</dbReference>
<dbReference type="InterPro" id="IPR051577">
    <property type="entry name" value="MRF-like"/>
</dbReference>
<evidence type="ECO:0000259" key="10">
    <source>
        <dbReference type="PROSITE" id="PS51517"/>
    </source>
</evidence>
<comment type="caution">
    <text evidence="12">The sequence shown here is derived from an EMBL/GenBank/DDBJ whole genome shotgun (WGS) entry which is preliminary data.</text>
</comment>
<feature type="transmembrane region" description="Helical" evidence="9">
    <location>
        <begin position="825"/>
        <end position="851"/>
    </location>
</feature>
<dbReference type="InterPro" id="IPR024061">
    <property type="entry name" value="NDT80_DNA-bd_dom"/>
</dbReference>
<feature type="region of interest" description="Disordered" evidence="8">
    <location>
        <begin position="1034"/>
        <end position="1079"/>
    </location>
</feature>
<dbReference type="InterPro" id="IPR030392">
    <property type="entry name" value="S74_ICA"/>
</dbReference>
<dbReference type="EMBL" id="BGPR01001595">
    <property type="protein sequence ID" value="GBM57480.1"/>
    <property type="molecule type" value="Genomic_DNA"/>
</dbReference>
<dbReference type="GO" id="GO:0016540">
    <property type="term" value="P:protein autoprocessing"/>
    <property type="evidence" value="ECO:0007669"/>
    <property type="project" value="InterPro"/>
</dbReference>
<dbReference type="Pfam" id="PF13884">
    <property type="entry name" value="Peptidase_S74"/>
    <property type="match status" value="1"/>
</dbReference>
<dbReference type="Pfam" id="PF13888">
    <property type="entry name" value="MRF_C2"/>
    <property type="match status" value="1"/>
</dbReference>
<sequence>MSDGVILLPDNVRPYSAQVTQKLIDSFGWEQMNHPPYSPDLLPSDFHLFLHLKLFLSGQHFDDVVIVKDVVTSWLTSQAATFYDAAIQILDSINAFMYRVTRTKSRVIYFQNELVGSDLKICDYPTKSQKTVAAINANFTRLTSNHCSNGNPTIPALIIGSISSREINSIPRLNHSLYKANQSINVNLPDSPPDSGSEPALSPVHTDNSLNGNEGNSQITTMMQTSGDMKYMGYSNTQPLKHLSETSLTMTPPLQMPSQAVQASIPQHSSVAQTLSAVPSQSASVGSMLSHLQHPIANTLASGLGLQQQPLGPHTPHLTSLYDSNDDFLCDSLDSSSSSHKKRKLTENHKNVVNNNLLNGMMNVKQEAGGISPEPHTNTPVLSTTDDEYSFDFSGPDGSGMFLDSAYQCIRFQPFQQNTWAILCDHTLKELPPPNFRVDADKGFNFSNADDAFVCQKKNHFQVTVHVQPVGEPRYVKTPDGVKKIDHFFFNFNGAKVESPNQTIKVEQSQSDRSKRPFHPVHLDLVPDQVSKTTVGRLHFSETTSNNMRKKGKPNPDQRYFYLVVSLCVASGDLTYTVVAHASERIIVRASNPGQFENDMELSWQRGQSADSIYHAGRVGINTDRPDEALVIHGNLKVTGHIVQPSDARAKTNVQEVDTKEQLKNVANMRIVRYQYRPEFADHIGLREENRTSTGVIAQEVQTLIPEAVQEAGDIVLPDGKHIQNFLVVNKERIFMENIGAVKELCKVTDNLGTRIDELEKVNKKLASQKLKRLDSLKSTSSGSTVTSHGGSLKSSRKFSHHHYQYRRAPSKKICGKEQFFCNRFYFQILVVILIFIMAFCVVAMASLYFFEWSNRQVPSNPVIIRERTFFNVTNVKEMSPQPFLELDKSKSSIENSIAVQDNKKETRILDSSRTVPNRRIDFGKYTTPYPGISSMMTTSRYYQSRYPTFVPILKPRVIGTPNHCRFPHRQNIHCDVHCCSLTETLEASNLDNSDELSYPILNAKLESALHSYDFNEPELNEDSSLEKDVYDTRFDVNPSPSPTEADYTYVSSKTTSSTPQAMSSRNDHPVHQNQIKQTRDPINSQRMKLISEKNATDDANGAELGKIALPNQFDQKLKNILKNDKVLLAAVEAEKRIRRGTKPFSRKDLPKAIESLRLLEINTTIGHGYCSTLQCAHRTGPRFSYLIPVSKYMAEEYITLQFNLAVPLIVDHCQPDDKPIACPVPQSGAGDLPHDYIRDQNLTEEVDPSWRLPVGLYLRSTYRFRVQTRTVVSDTPCSLPATELGYSFIEFILVFQRTCDK</sequence>
<evidence type="ECO:0000256" key="7">
    <source>
        <dbReference type="PROSITE-ProRule" id="PRU00850"/>
    </source>
</evidence>
<dbReference type="PROSITE" id="PS51688">
    <property type="entry name" value="ICA"/>
    <property type="match status" value="1"/>
</dbReference>
<comment type="similarity">
    <text evidence="2">Belongs to the MRF family.</text>
</comment>
<feature type="compositionally biased region" description="Polar residues" evidence="8">
    <location>
        <begin position="205"/>
        <end position="220"/>
    </location>
</feature>
<reference evidence="12 13" key="1">
    <citation type="journal article" date="2019" name="Sci. Rep.">
        <title>Orb-weaving spider Araneus ventricosus genome elucidates the spidroin gene catalogue.</title>
        <authorList>
            <person name="Kono N."/>
            <person name="Nakamura H."/>
            <person name="Ohtoshi R."/>
            <person name="Moran D.A.P."/>
            <person name="Shinohara A."/>
            <person name="Yoshida Y."/>
            <person name="Fujiwara M."/>
            <person name="Mori M."/>
            <person name="Tomita M."/>
            <person name="Arakawa K."/>
        </authorList>
    </citation>
    <scope>NUCLEOTIDE SEQUENCE [LARGE SCALE GENOMIC DNA]</scope>
</reference>
<dbReference type="InterPro" id="IPR026932">
    <property type="entry name" value="MYRF_ICA"/>
</dbReference>
<evidence type="ECO:0000259" key="11">
    <source>
        <dbReference type="PROSITE" id="PS51688"/>
    </source>
</evidence>
<keyword evidence="6 9" id="KW-0472">Membrane</keyword>
<evidence type="ECO:0000313" key="12">
    <source>
        <dbReference type="EMBL" id="GBM57480.1"/>
    </source>
</evidence>
<dbReference type="InterPro" id="IPR036388">
    <property type="entry name" value="WH-like_DNA-bd_sf"/>
</dbReference>
<dbReference type="Proteomes" id="UP000499080">
    <property type="component" value="Unassembled WGS sequence"/>
</dbReference>
<feature type="compositionally biased region" description="Low complexity" evidence="8">
    <location>
        <begin position="1048"/>
        <end position="1059"/>
    </location>
</feature>
<dbReference type="PANTHER" id="PTHR13029:SF18">
    <property type="entry name" value="MYELIN REGULATORY FACTOR HOMOLOG 1"/>
    <property type="match status" value="1"/>
</dbReference>
<dbReference type="Gene3D" id="1.10.10.10">
    <property type="entry name" value="Winged helix-like DNA-binding domain superfamily/Winged helix DNA-binding domain"/>
    <property type="match status" value="1"/>
</dbReference>
<feature type="DNA-binding region" description="NDT80" evidence="7">
    <location>
        <begin position="346"/>
        <end position="600"/>
    </location>
</feature>
<dbReference type="PROSITE" id="PS51517">
    <property type="entry name" value="NDT80"/>
    <property type="match status" value="1"/>
</dbReference>
<dbReference type="Gene3D" id="3.30.420.10">
    <property type="entry name" value="Ribonuclease H-like superfamily/Ribonuclease H"/>
    <property type="match status" value="1"/>
</dbReference>
<dbReference type="Pfam" id="PF05224">
    <property type="entry name" value="NDT80_PhoG"/>
    <property type="match status" value="1"/>
</dbReference>
<evidence type="ECO:0000256" key="9">
    <source>
        <dbReference type="SAM" id="Phobius"/>
    </source>
</evidence>
<keyword evidence="4 9" id="KW-1133">Transmembrane helix</keyword>
<feature type="domain" description="Peptidase S74" evidence="11">
    <location>
        <begin position="646"/>
        <end position="756"/>
    </location>
</feature>
<evidence type="ECO:0000256" key="8">
    <source>
        <dbReference type="SAM" id="MobiDB-lite"/>
    </source>
</evidence>
<keyword evidence="3 9" id="KW-0812">Transmembrane</keyword>
<evidence type="ECO:0000256" key="5">
    <source>
        <dbReference type="ARBA" id="ARBA00023125"/>
    </source>
</evidence>
<protein>
    <submittedName>
        <fullName evidence="12">Myelin regulatory factor</fullName>
    </submittedName>
</protein>
<evidence type="ECO:0000256" key="3">
    <source>
        <dbReference type="ARBA" id="ARBA00022692"/>
    </source>
</evidence>
<organism evidence="12 13">
    <name type="scientific">Araneus ventricosus</name>
    <name type="common">Orbweaver spider</name>
    <name type="synonym">Epeira ventricosa</name>
    <dbReference type="NCBI Taxonomy" id="182803"/>
    <lineage>
        <taxon>Eukaryota</taxon>
        <taxon>Metazoa</taxon>
        <taxon>Ecdysozoa</taxon>
        <taxon>Arthropoda</taxon>
        <taxon>Chelicerata</taxon>
        <taxon>Arachnida</taxon>
        <taxon>Araneae</taxon>
        <taxon>Araneomorphae</taxon>
        <taxon>Entelegynae</taxon>
        <taxon>Araneoidea</taxon>
        <taxon>Araneidae</taxon>
        <taxon>Araneus</taxon>
    </lineage>
</organism>
<dbReference type="GO" id="GO:0005789">
    <property type="term" value="C:endoplasmic reticulum membrane"/>
    <property type="evidence" value="ECO:0007669"/>
    <property type="project" value="TreeGrafter"/>
</dbReference>
<dbReference type="GO" id="GO:0006357">
    <property type="term" value="P:regulation of transcription by RNA polymerase II"/>
    <property type="evidence" value="ECO:0007669"/>
    <property type="project" value="UniProtKB-ARBA"/>
</dbReference>
<dbReference type="SUPFAM" id="SSF49417">
    <property type="entry name" value="p53-like transcription factors"/>
    <property type="match status" value="1"/>
</dbReference>
<keyword evidence="5 7" id="KW-0238">DNA-binding</keyword>
<dbReference type="GO" id="GO:0045893">
    <property type="term" value="P:positive regulation of DNA-templated transcription"/>
    <property type="evidence" value="ECO:0007669"/>
    <property type="project" value="TreeGrafter"/>
</dbReference>
<evidence type="ECO:0000256" key="4">
    <source>
        <dbReference type="ARBA" id="ARBA00022989"/>
    </source>
</evidence>
<dbReference type="PANTHER" id="PTHR13029">
    <property type="match status" value="1"/>
</dbReference>
<dbReference type="GO" id="GO:0005634">
    <property type="term" value="C:nucleus"/>
    <property type="evidence" value="ECO:0007669"/>
    <property type="project" value="TreeGrafter"/>
</dbReference>